<protein>
    <recommendedName>
        <fullName evidence="5">U6 snRNA phosphodiesterase</fullName>
        <ecNumber evidence="5">3.1.4.-</ecNumber>
    </recommendedName>
</protein>
<keyword evidence="8" id="KW-1185">Reference proteome</keyword>
<keyword evidence="2 5" id="KW-0378">Hydrolase</keyword>
<feature type="compositionally biased region" description="Basic and acidic residues" evidence="6">
    <location>
        <begin position="20"/>
        <end position="31"/>
    </location>
</feature>
<keyword evidence="7" id="KW-0269">Exonuclease</keyword>
<evidence type="ECO:0000256" key="4">
    <source>
        <dbReference type="ARBA" id="ARBA00023242"/>
    </source>
</evidence>
<dbReference type="GO" id="GO:0005634">
    <property type="term" value="C:nucleus"/>
    <property type="evidence" value="ECO:0007669"/>
    <property type="project" value="UniProtKB-SubCell"/>
</dbReference>
<dbReference type="Proteomes" id="UP000501346">
    <property type="component" value="Chromosome ScXII"/>
</dbReference>
<reference evidence="7 8" key="1">
    <citation type="journal article" date="2019" name="BMC Genomics">
        <title>Chromosome level assembly and comparative genome analysis confirm lager-brewing yeasts originated from a single hybridization.</title>
        <authorList>
            <person name="Salazar A.N."/>
            <person name="Gorter de Vries A.R."/>
            <person name="van den Broek M."/>
            <person name="Brouwers N."/>
            <person name="de la Torre Cortes P."/>
            <person name="Kuijpers N.G.A."/>
            <person name="Daran J.G."/>
            <person name="Abeel T."/>
        </authorList>
    </citation>
    <scope>NUCLEOTIDE SEQUENCE [LARGE SCALE GENOMIC DNA]</scope>
    <source>
        <strain evidence="7 8">CBS 1483</strain>
    </source>
</reference>
<feature type="active site" description="Proton donor/acceptor" evidence="5">
    <location>
        <position position="231"/>
    </location>
</feature>
<keyword evidence="4 5" id="KW-0539">Nucleus</keyword>
<evidence type="ECO:0000256" key="1">
    <source>
        <dbReference type="ARBA" id="ARBA00022722"/>
    </source>
</evidence>
<keyword evidence="3" id="KW-0456">Lyase</keyword>
<dbReference type="Gene3D" id="3.90.1140.10">
    <property type="entry name" value="Cyclic phosphodiesterase"/>
    <property type="match status" value="1"/>
</dbReference>
<evidence type="ECO:0000313" key="7">
    <source>
        <dbReference type="EMBL" id="QID81101.1"/>
    </source>
</evidence>
<name>A0A6C1DWG9_SACPS</name>
<evidence type="ECO:0000313" key="8">
    <source>
        <dbReference type="Proteomes" id="UP000501346"/>
    </source>
</evidence>
<gene>
    <name evidence="7" type="primary">USB1_1</name>
    <name evidence="5" type="synonym">USB1</name>
    <name evidence="7" type="ORF">GRS66_003460</name>
</gene>
<dbReference type="Pfam" id="PF09749">
    <property type="entry name" value="HVSL"/>
    <property type="match status" value="1"/>
</dbReference>
<comment type="similarity">
    <text evidence="5">Belongs to the 2H phosphoesterase superfamily. USB1 family.</text>
</comment>
<dbReference type="InterPro" id="IPR027521">
    <property type="entry name" value="Usb1"/>
</dbReference>
<evidence type="ECO:0000256" key="6">
    <source>
        <dbReference type="SAM" id="MobiDB-lite"/>
    </source>
</evidence>
<dbReference type="GO" id="GO:0016829">
    <property type="term" value="F:lyase activity"/>
    <property type="evidence" value="ECO:0007669"/>
    <property type="project" value="UniProtKB-KW"/>
</dbReference>
<evidence type="ECO:0000256" key="5">
    <source>
        <dbReference type="HAMAP-Rule" id="MF_03040"/>
    </source>
</evidence>
<feature type="active site" description="Proton donor/acceptor" evidence="5">
    <location>
        <position position="133"/>
    </location>
</feature>
<sequence length="290" mass="33576">MEFISADYSSSDGSDTESESSNKSEVQIEHTEKTCIQKADSTDLPAIPDSIILKYHIPPNLQKYEHQDMNMNRFWRSFTYFEWRPTPAIHRQLQKIICKYKETFMKQEYTNPYQLVDFDPLFISHLGAPKPLHVSLTRSLLFETEEQRHVFIQEMRNGLRNNEIAPFKLQICPYPKLYISERANTLYLGLPVSECPNKAQISPFKTIIAEALQKSGISNYQDLIVSGQNLHVSIAIASNPSKATLKRYQQLNETMGALLLLNNDFAYKLEFLVNSIYCDENRHSIRIPFN</sequence>
<organism evidence="7 8">
    <name type="scientific">Saccharomyces pastorianus</name>
    <name type="common">Lager yeast</name>
    <name type="synonym">Saccharomyces cerevisiae x Saccharomyces eubayanus</name>
    <dbReference type="NCBI Taxonomy" id="27292"/>
    <lineage>
        <taxon>Eukaryota</taxon>
        <taxon>Fungi</taxon>
        <taxon>Dikarya</taxon>
        <taxon>Ascomycota</taxon>
        <taxon>Saccharomycotina</taxon>
        <taxon>Saccharomycetes</taxon>
        <taxon>Saccharomycetales</taxon>
        <taxon>Saccharomycetaceae</taxon>
        <taxon>Saccharomyces</taxon>
    </lineage>
</organism>
<dbReference type="OrthoDB" id="49151at2759"/>
<dbReference type="EMBL" id="CP048993">
    <property type="protein sequence ID" value="QID81101.1"/>
    <property type="molecule type" value="Genomic_DNA"/>
</dbReference>
<evidence type="ECO:0000256" key="3">
    <source>
        <dbReference type="ARBA" id="ARBA00023239"/>
    </source>
</evidence>
<evidence type="ECO:0000256" key="2">
    <source>
        <dbReference type="ARBA" id="ARBA00022801"/>
    </source>
</evidence>
<keyword evidence="1 5" id="KW-0540">Nuclease</keyword>
<dbReference type="EC" id="3.1.4.-" evidence="5"/>
<accession>A0A6C1DWG9</accession>
<dbReference type="HAMAP" id="MF_03040">
    <property type="entry name" value="USB1"/>
    <property type="match status" value="1"/>
</dbReference>
<dbReference type="GO" id="GO:0034477">
    <property type="term" value="P:U6 snRNA 3'-end processing"/>
    <property type="evidence" value="ECO:0007669"/>
    <property type="project" value="UniProtKB-UniRule"/>
</dbReference>
<dbReference type="PANTHER" id="PTHR13522">
    <property type="entry name" value="U6 SNRNA PHOSPHODIESTERASE 1"/>
    <property type="match status" value="1"/>
</dbReference>
<comment type="subcellular location">
    <subcellularLocation>
        <location evidence="5">Nucleus</location>
    </subcellularLocation>
</comment>
<feature type="region of interest" description="Disordered" evidence="6">
    <location>
        <begin position="1"/>
        <end position="31"/>
    </location>
</feature>
<comment type="function">
    <text evidence="5">Phosphodiesterase responsible for the U6 snRNA 3' end processing. Acts as an exoribonuclease (RNase) responsible for trimming the poly(U) tract of the last nucleotides in the pre-U6 snRNA molecule, leading to the formation of mature U6 snRNA.</text>
</comment>
<dbReference type="AlphaFoldDB" id="A0A6C1DWG9"/>
<proteinExistence type="inferred from homology"/>
<dbReference type="GO" id="GO:1990838">
    <property type="term" value="F:poly(U)-specific exoribonuclease activity, producing 3' uridine cyclic phosphate ends"/>
    <property type="evidence" value="ECO:0007669"/>
    <property type="project" value="UniProtKB-UniRule"/>
</dbReference>
<dbReference type="PANTHER" id="PTHR13522:SF3">
    <property type="entry name" value="U6 SNRNA PHOSPHODIESTERASE 1"/>
    <property type="match status" value="1"/>
</dbReference>